<keyword evidence="1" id="KW-1133">Transmembrane helix</keyword>
<reference evidence="2 3" key="1">
    <citation type="submission" date="2015-03" db="EMBL/GenBank/DDBJ databases">
        <authorList>
            <consortium name="Pathogen Informatics"/>
            <person name="Murphy D."/>
        </authorList>
    </citation>
    <scope>NUCLEOTIDE SEQUENCE [LARGE SCALE GENOMIC DNA]</scope>
    <source>
        <strain evidence="2 3">IP08791</strain>
    </source>
</reference>
<keyword evidence="3" id="KW-1185">Reference proteome</keyword>
<proteinExistence type="predicted"/>
<dbReference type="Proteomes" id="UP000038647">
    <property type="component" value="Unassembled WGS sequence"/>
</dbReference>
<sequence>MTLNRTKSQDLLSPDKKYTCILLHDESSIVQYGIIIEFILFIIKYIQRMQE</sequence>
<name>A0ABM9SV48_YERAL</name>
<keyword evidence="1" id="KW-0472">Membrane</keyword>
<evidence type="ECO:0000313" key="2">
    <source>
        <dbReference type="EMBL" id="CNL16639.1"/>
    </source>
</evidence>
<gene>
    <name evidence="2" type="ORF">ERS137966_02434</name>
</gene>
<keyword evidence="1" id="KW-0812">Transmembrane</keyword>
<dbReference type="EMBL" id="CQEH01000010">
    <property type="protein sequence ID" value="CNL16639.1"/>
    <property type="molecule type" value="Genomic_DNA"/>
</dbReference>
<comment type="caution">
    <text evidence="2">The sequence shown here is derived from an EMBL/GenBank/DDBJ whole genome shotgun (WGS) entry which is preliminary data.</text>
</comment>
<protein>
    <submittedName>
        <fullName evidence="2">Uncharacterized protein</fullName>
    </submittedName>
</protein>
<accession>A0ABM9SV48</accession>
<organism evidence="2 3">
    <name type="scientific">Yersinia aldovae</name>
    <dbReference type="NCBI Taxonomy" id="29483"/>
    <lineage>
        <taxon>Bacteria</taxon>
        <taxon>Pseudomonadati</taxon>
        <taxon>Pseudomonadota</taxon>
        <taxon>Gammaproteobacteria</taxon>
        <taxon>Enterobacterales</taxon>
        <taxon>Yersiniaceae</taxon>
        <taxon>Yersinia</taxon>
    </lineage>
</organism>
<evidence type="ECO:0000256" key="1">
    <source>
        <dbReference type="SAM" id="Phobius"/>
    </source>
</evidence>
<feature type="transmembrane region" description="Helical" evidence="1">
    <location>
        <begin position="29"/>
        <end position="46"/>
    </location>
</feature>
<evidence type="ECO:0000313" key="3">
    <source>
        <dbReference type="Proteomes" id="UP000038647"/>
    </source>
</evidence>